<dbReference type="GO" id="GO:0005829">
    <property type="term" value="C:cytosol"/>
    <property type="evidence" value="ECO:0007669"/>
    <property type="project" value="TreeGrafter"/>
</dbReference>
<dbReference type="Gene3D" id="3.20.20.140">
    <property type="entry name" value="Metal-dependent hydrolases"/>
    <property type="match status" value="1"/>
</dbReference>
<dbReference type="CDD" id="cd01310">
    <property type="entry name" value="TatD_DNAse"/>
    <property type="match status" value="1"/>
</dbReference>
<sequence>MWTDTHCHLTDARMPGGADEAVRAAVTGGVTTMVSIGTDAETSASAIAIAGRHEEVWATVGLHPHDAQHGVAQLLPYLGANKVVAIGECGLDYYYEHSDRPSQRTAFAEQIQLAHEHQLSLVIHTRDAWDETFEILDAEGIPSNTIMHCFSGDEMRARQCVERGLFLSFSGIVTFKNANDLREAALFCPDENLLVETDSPYLAPVPHRGKMNQPALVSVVGTSIAELRNSSPEHIAHITSANALRAFPKMRAAA</sequence>
<dbReference type="Pfam" id="PF01026">
    <property type="entry name" value="TatD_DNase"/>
    <property type="match status" value="1"/>
</dbReference>
<accession>A0A6J7UHR6</accession>
<dbReference type="InterPro" id="IPR015991">
    <property type="entry name" value="TatD/YcfH-like"/>
</dbReference>
<keyword evidence="2" id="KW-0378">Hydrolase</keyword>
<dbReference type="GO" id="GO:0004536">
    <property type="term" value="F:DNA nuclease activity"/>
    <property type="evidence" value="ECO:0007669"/>
    <property type="project" value="InterPro"/>
</dbReference>
<dbReference type="NCBIfam" id="TIGR00010">
    <property type="entry name" value="YchF/TatD family DNA exonuclease"/>
    <property type="match status" value="1"/>
</dbReference>
<dbReference type="PANTHER" id="PTHR46124:SF2">
    <property type="entry name" value="D-AMINOACYL-TRNA DEACYLASE"/>
    <property type="match status" value="1"/>
</dbReference>
<protein>
    <submittedName>
        <fullName evidence="4">Unannotated protein</fullName>
    </submittedName>
</protein>
<reference evidence="4" key="1">
    <citation type="submission" date="2020-05" db="EMBL/GenBank/DDBJ databases">
        <authorList>
            <person name="Chiriac C."/>
            <person name="Salcher M."/>
            <person name="Ghai R."/>
            <person name="Kavagutti S V."/>
        </authorList>
    </citation>
    <scope>NUCLEOTIDE SEQUENCE</scope>
</reference>
<dbReference type="SUPFAM" id="SSF51556">
    <property type="entry name" value="Metallo-dependent hydrolases"/>
    <property type="match status" value="1"/>
</dbReference>
<dbReference type="FunFam" id="3.20.20.140:FF:000005">
    <property type="entry name" value="TatD family hydrolase"/>
    <property type="match status" value="1"/>
</dbReference>
<evidence type="ECO:0000313" key="3">
    <source>
        <dbReference type="EMBL" id="CAB5031586.1"/>
    </source>
</evidence>
<dbReference type="PIRSF" id="PIRSF005902">
    <property type="entry name" value="DNase_TatD"/>
    <property type="match status" value="1"/>
</dbReference>
<evidence type="ECO:0000256" key="2">
    <source>
        <dbReference type="ARBA" id="ARBA00022801"/>
    </source>
</evidence>
<dbReference type="PANTHER" id="PTHR46124">
    <property type="entry name" value="D-AMINOACYL-TRNA DEACYLASE"/>
    <property type="match status" value="1"/>
</dbReference>
<organism evidence="4">
    <name type="scientific">freshwater metagenome</name>
    <dbReference type="NCBI Taxonomy" id="449393"/>
    <lineage>
        <taxon>unclassified sequences</taxon>
        <taxon>metagenomes</taxon>
        <taxon>ecological metagenomes</taxon>
    </lineage>
</organism>
<dbReference type="GO" id="GO:0046872">
    <property type="term" value="F:metal ion binding"/>
    <property type="evidence" value="ECO:0007669"/>
    <property type="project" value="UniProtKB-KW"/>
</dbReference>
<dbReference type="InterPro" id="IPR032466">
    <property type="entry name" value="Metal_Hydrolase"/>
</dbReference>
<dbReference type="InterPro" id="IPR001130">
    <property type="entry name" value="TatD-like"/>
</dbReference>
<name>A0A6J7UHR6_9ZZZZ</name>
<evidence type="ECO:0000256" key="1">
    <source>
        <dbReference type="ARBA" id="ARBA00022723"/>
    </source>
</evidence>
<dbReference type="AlphaFoldDB" id="A0A6J7UHR6"/>
<dbReference type="GO" id="GO:0016788">
    <property type="term" value="F:hydrolase activity, acting on ester bonds"/>
    <property type="evidence" value="ECO:0007669"/>
    <property type="project" value="InterPro"/>
</dbReference>
<evidence type="ECO:0000313" key="4">
    <source>
        <dbReference type="EMBL" id="CAB5063918.1"/>
    </source>
</evidence>
<gene>
    <name evidence="3" type="ORF">UFOPK4098_01604</name>
    <name evidence="4" type="ORF">UFOPK4347_00663</name>
</gene>
<proteinExistence type="predicted"/>
<dbReference type="EMBL" id="CAFBQU010000012">
    <property type="protein sequence ID" value="CAB5063918.1"/>
    <property type="molecule type" value="Genomic_DNA"/>
</dbReference>
<dbReference type="EMBL" id="CAFBPN010000157">
    <property type="protein sequence ID" value="CAB5031586.1"/>
    <property type="molecule type" value="Genomic_DNA"/>
</dbReference>
<keyword evidence="1" id="KW-0479">Metal-binding</keyword>